<evidence type="ECO:0000313" key="9">
    <source>
        <dbReference type="Proteomes" id="UP000009226"/>
    </source>
</evidence>
<keyword evidence="3" id="KW-0804">Transcription</keyword>
<reference evidence="8 9" key="1">
    <citation type="submission" date="2011-05" db="EMBL/GenBank/DDBJ databases">
        <title>Complete sequence of Desulfotomaculum carboxydivorans CO-1-SRB.</title>
        <authorList>
            <consortium name="US DOE Joint Genome Institute"/>
            <person name="Lucas S."/>
            <person name="Han J."/>
            <person name="Lapidus A."/>
            <person name="Cheng J.-F."/>
            <person name="Goodwin L."/>
            <person name="Pitluck S."/>
            <person name="Peters L."/>
            <person name="Mikhailova N."/>
            <person name="Lu M."/>
            <person name="Han C."/>
            <person name="Tapia R."/>
            <person name="Land M."/>
            <person name="Hauser L."/>
            <person name="Kyrpides N."/>
            <person name="Ivanova N."/>
            <person name="Pagani I."/>
            <person name="Stams A."/>
            <person name="Plugge C."/>
            <person name="Muyzer G."/>
            <person name="Kuever J."/>
            <person name="Parshina S."/>
            <person name="Ivanova A."/>
            <person name="Nazina T."/>
            <person name="Woyke T."/>
        </authorList>
    </citation>
    <scope>NUCLEOTIDE SEQUENCE [LARGE SCALE GENOMIC DNA]</scope>
    <source>
        <strain evidence="9">DSM 14880 / VKM B-2319 / CO-1-SRB</strain>
    </source>
</reference>
<name>F6B8T1_DESCC</name>
<evidence type="ECO:0000256" key="2">
    <source>
        <dbReference type="ARBA" id="ARBA00023125"/>
    </source>
</evidence>
<keyword evidence="1" id="KW-0805">Transcription regulation</keyword>
<feature type="domain" description="IclR-ED" evidence="7">
    <location>
        <begin position="77"/>
        <end position="260"/>
    </location>
</feature>
<evidence type="ECO:0000259" key="6">
    <source>
        <dbReference type="PROSITE" id="PS51077"/>
    </source>
</evidence>
<dbReference type="PROSITE" id="PS51077">
    <property type="entry name" value="HTH_ICLR"/>
    <property type="match status" value="1"/>
</dbReference>
<keyword evidence="9" id="KW-1185">Reference proteome</keyword>
<dbReference type="KEGG" id="dca:Desca_1932"/>
<dbReference type="GO" id="GO:0045892">
    <property type="term" value="P:negative regulation of DNA-templated transcription"/>
    <property type="evidence" value="ECO:0007669"/>
    <property type="project" value="TreeGrafter"/>
</dbReference>
<accession>F6B8T1</accession>
<feature type="domain" description="HTH iclR-type" evidence="6">
    <location>
        <begin position="14"/>
        <end position="76"/>
    </location>
</feature>
<comment type="function">
    <text evidence="4">May be an activator protein for the gylABX operon.</text>
</comment>
<dbReference type="PROSITE" id="PS51078">
    <property type="entry name" value="ICLR_ED"/>
    <property type="match status" value="1"/>
</dbReference>
<dbReference type="STRING" id="868595.Desca_1932"/>
<gene>
    <name evidence="8" type="ordered locus">Desca_1932</name>
</gene>
<evidence type="ECO:0000256" key="5">
    <source>
        <dbReference type="ARBA" id="ARBA00070406"/>
    </source>
</evidence>
<dbReference type="EMBL" id="CP002736">
    <property type="protein sequence ID" value="AEF94774.1"/>
    <property type="molecule type" value="Genomic_DNA"/>
</dbReference>
<dbReference type="InterPro" id="IPR036388">
    <property type="entry name" value="WH-like_DNA-bd_sf"/>
</dbReference>
<dbReference type="SUPFAM" id="SSF46785">
    <property type="entry name" value="Winged helix' DNA-binding domain"/>
    <property type="match status" value="1"/>
</dbReference>
<protein>
    <recommendedName>
        <fullName evidence="5">Glycerol operon regulatory protein</fullName>
    </recommendedName>
</protein>
<dbReference type="SMART" id="SM00346">
    <property type="entry name" value="HTH_ICLR"/>
    <property type="match status" value="1"/>
</dbReference>
<dbReference type="RefSeq" id="WP_003542201.1">
    <property type="nucleotide sequence ID" value="NC_015565.1"/>
</dbReference>
<dbReference type="Pfam" id="PF09339">
    <property type="entry name" value="HTH_IclR"/>
    <property type="match status" value="1"/>
</dbReference>
<organism evidence="8 9">
    <name type="scientific">Desulfotomaculum nigrificans (strain DSM 14880 / VKM B-2319 / CO-1-SRB)</name>
    <name type="common">Desulfotomaculum carboxydivorans</name>
    <dbReference type="NCBI Taxonomy" id="868595"/>
    <lineage>
        <taxon>Bacteria</taxon>
        <taxon>Bacillati</taxon>
        <taxon>Bacillota</taxon>
        <taxon>Clostridia</taxon>
        <taxon>Eubacteriales</taxon>
        <taxon>Desulfotomaculaceae</taxon>
        <taxon>Desulfotomaculum</taxon>
    </lineage>
</organism>
<dbReference type="PANTHER" id="PTHR30136:SF35">
    <property type="entry name" value="HTH-TYPE TRANSCRIPTIONAL REGULATOR RV1719"/>
    <property type="match status" value="1"/>
</dbReference>
<dbReference type="SUPFAM" id="SSF55781">
    <property type="entry name" value="GAF domain-like"/>
    <property type="match status" value="1"/>
</dbReference>
<evidence type="ECO:0000256" key="3">
    <source>
        <dbReference type="ARBA" id="ARBA00023163"/>
    </source>
</evidence>
<dbReference type="InterPro" id="IPR014757">
    <property type="entry name" value="Tscrpt_reg_IclR_C"/>
</dbReference>
<dbReference type="Gene3D" id="3.30.450.40">
    <property type="match status" value="1"/>
</dbReference>
<evidence type="ECO:0000256" key="4">
    <source>
        <dbReference type="ARBA" id="ARBA00058938"/>
    </source>
</evidence>
<proteinExistence type="predicted"/>
<dbReference type="GO" id="GO:0003677">
    <property type="term" value="F:DNA binding"/>
    <property type="evidence" value="ECO:0007669"/>
    <property type="project" value="UniProtKB-KW"/>
</dbReference>
<dbReference type="Pfam" id="PF01614">
    <property type="entry name" value="IclR_C"/>
    <property type="match status" value="1"/>
</dbReference>
<dbReference type="AlphaFoldDB" id="F6B8T1"/>
<dbReference type="InterPro" id="IPR036390">
    <property type="entry name" value="WH_DNA-bd_sf"/>
</dbReference>
<dbReference type="eggNOG" id="COG1414">
    <property type="taxonomic scope" value="Bacteria"/>
</dbReference>
<dbReference type="PANTHER" id="PTHR30136">
    <property type="entry name" value="HELIX-TURN-HELIX TRANSCRIPTIONAL REGULATOR, ICLR FAMILY"/>
    <property type="match status" value="1"/>
</dbReference>
<dbReference type="InterPro" id="IPR050707">
    <property type="entry name" value="HTH_MetabolicPath_Reg"/>
</dbReference>
<evidence type="ECO:0000256" key="1">
    <source>
        <dbReference type="ARBA" id="ARBA00023015"/>
    </source>
</evidence>
<dbReference type="InterPro" id="IPR029016">
    <property type="entry name" value="GAF-like_dom_sf"/>
</dbReference>
<dbReference type="Gene3D" id="1.10.10.10">
    <property type="entry name" value="Winged helix-like DNA-binding domain superfamily/Winged helix DNA-binding domain"/>
    <property type="match status" value="1"/>
</dbReference>
<dbReference type="Proteomes" id="UP000009226">
    <property type="component" value="Chromosome"/>
</dbReference>
<evidence type="ECO:0000259" key="7">
    <source>
        <dbReference type="PROSITE" id="PS51078"/>
    </source>
</evidence>
<keyword evidence="2" id="KW-0238">DNA-binding</keyword>
<dbReference type="GO" id="GO:0003700">
    <property type="term" value="F:DNA-binding transcription factor activity"/>
    <property type="evidence" value="ECO:0007669"/>
    <property type="project" value="TreeGrafter"/>
</dbReference>
<dbReference type="InterPro" id="IPR005471">
    <property type="entry name" value="Tscrpt_reg_IclR_N"/>
</dbReference>
<dbReference type="HOGENOM" id="CLU_062618_7_1_9"/>
<sequence>MPETKSKRSGETQIRSVGKALTIINYLAESPGEMPLVKIASKLGMAKSTVHGLLSTLKDFGYIEQSPFTGNYKLGIRLFELGSIVANSFDVRTIAAPYIQQLVDKIEETVHLVTLDKGEVLYIDKRESHQSLRIVSQIGMRLPAHCTGVGKALLAYLPPEELKYLIKTKGLPRYTQNTITDPEKLEEELRRVRERGYAVDVEEIMESLCCIAAPVFDHTGKAVAAISVSGPTARLEGERFDMIVTMVMQTAKEISAGLGCRNTPGVGR</sequence>
<evidence type="ECO:0000313" key="8">
    <source>
        <dbReference type="EMBL" id="AEF94774.1"/>
    </source>
</evidence>
<dbReference type="FunFam" id="1.10.10.10:FF:000056">
    <property type="entry name" value="IclR family transcriptional regulator"/>
    <property type="match status" value="1"/>
</dbReference>